<evidence type="ECO:0000313" key="3">
    <source>
        <dbReference type="EMBL" id="MBK9983728.1"/>
    </source>
</evidence>
<sequence length="555" mass="59283">MRFFIVSMLLLVSPCLNVFGQSISISPDGSPPDSSAILDIKSTSKGLLIPRMTIAQRDAIPLPAFGLTIFQTNGIPGIYYYDGTAWTPVDASSLSGGWAMNGDDLYNTNAGKIGIGTTVPESALHIKGSSDVSQLIVDANISQNDSNPLIRLRSSSGDDLMWINSDDPNNIFIGKNAGKFNQSYIGGSPNIFIGAQTGGYNTRGSLNTAVGFSCLANNTIGTQNTALGSFALSANTTARSNTAIGMLALSSQSFDNGQTPWYSGNVAIGFAALLFNQSTTTSNGIENTAAGTYAMVGNTIGYDNVAIGYGAMYGNLTGWDNTSIGVASLYTNESGQENTAVGRQALFYNLAEKNTAVGYKALRGNDTGFNNTALGYSAFLNGADFYNSTALGSLVDITASNQVRIGHGVNSIGGPVDWTNTSDARIKLNIKEDVPGMAFIKLLHPVTYTKSMKLEYKITGRTDTIELRPDNNYEKIRHTGFLAQEVENAAKSIDYDFSGVDAPQNDHDLYGLRYAVFVVPLVKAVQEQQTMIDELVKANQVLISRIEALEKRNSN</sequence>
<evidence type="ECO:0000256" key="1">
    <source>
        <dbReference type="SAM" id="SignalP"/>
    </source>
</evidence>
<proteinExistence type="predicted"/>
<dbReference type="PROSITE" id="PS51688">
    <property type="entry name" value="ICA"/>
    <property type="match status" value="1"/>
</dbReference>
<feature type="signal peptide" evidence="1">
    <location>
        <begin position="1"/>
        <end position="18"/>
    </location>
</feature>
<dbReference type="Proteomes" id="UP000808337">
    <property type="component" value="Unassembled WGS sequence"/>
</dbReference>
<name>A0A9D7XTI2_9BACT</name>
<evidence type="ECO:0000313" key="4">
    <source>
        <dbReference type="Proteomes" id="UP000808337"/>
    </source>
</evidence>
<accession>A0A9D7XTI2</accession>
<protein>
    <submittedName>
        <fullName evidence="3">Tail fiber domain-containing protein</fullName>
    </submittedName>
</protein>
<reference evidence="3 4" key="1">
    <citation type="submission" date="2020-10" db="EMBL/GenBank/DDBJ databases">
        <title>Connecting structure to function with the recovery of over 1000 high-quality activated sludge metagenome-assembled genomes encoding full-length rRNA genes using long-read sequencing.</title>
        <authorList>
            <person name="Singleton C.M."/>
            <person name="Petriglieri F."/>
            <person name="Kristensen J.M."/>
            <person name="Kirkegaard R.H."/>
            <person name="Michaelsen T.Y."/>
            <person name="Andersen M.H."/>
            <person name="Karst S.M."/>
            <person name="Dueholm M.S."/>
            <person name="Nielsen P.H."/>
            <person name="Albertsen M."/>
        </authorList>
    </citation>
    <scope>NUCLEOTIDE SEQUENCE [LARGE SCALE GENOMIC DNA]</scope>
    <source>
        <strain evidence="3">Ribe_18-Q3-R11-54_MAXAC.273</strain>
    </source>
</reference>
<organism evidence="3 4">
    <name type="scientific">Candidatus Opimibacter skivensis</name>
    <dbReference type="NCBI Taxonomy" id="2982028"/>
    <lineage>
        <taxon>Bacteria</taxon>
        <taxon>Pseudomonadati</taxon>
        <taxon>Bacteroidota</taxon>
        <taxon>Saprospiria</taxon>
        <taxon>Saprospirales</taxon>
        <taxon>Saprospiraceae</taxon>
        <taxon>Candidatus Opimibacter</taxon>
    </lineage>
</organism>
<comment type="caution">
    <text evidence="3">The sequence shown here is derived from an EMBL/GenBank/DDBJ whole genome shotgun (WGS) entry which is preliminary data.</text>
</comment>
<feature type="chain" id="PRO_5039534646" evidence="1">
    <location>
        <begin position="19"/>
        <end position="555"/>
    </location>
</feature>
<dbReference type="Pfam" id="PF13884">
    <property type="entry name" value="Peptidase_S74"/>
    <property type="match status" value="1"/>
</dbReference>
<keyword evidence="1" id="KW-0732">Signal</keyword>
<feature type="domain" description="Peptidase S74" evidence="2">
    <location>
        <begin position="422"/>
        <end position="539"/>
    </location>
</feature>
<dbReference type="AlphaFoldDB" id="A0A9D7XTI2"/>
<gene>
    <name evidence="3" type="ORF">IPP15_15375</name>
</gene>
<dbReference type="EMBL" id="JADKGY010000025">
    <property type="protein sequence ID" value="MBK9983728.1"/>
    <property type="molecule type" value="Genomic_DNA"/>
</dbReference>
<evidence type="ECO:0000259" key="2">
    <source>
        <dbReference type="PROSITE" id="PS51688"/>
    </source>
</evidence>
<dbReference type="InterPro" id="IPR030392">
    <property type="entry name" value="S74_ICA"/>
</dbReference>